<reference evidence="2" key="1">
    <citation type="submission" date="2020-06" db="EMBL/GenBank/DDBJ databases">
        <title>Unique genomic features of the anaerobic methanotrophic archaea.</title>
        <authorList>
            <person name="Chadwick G.L."/>
            <person name="Skennerton C.T."/>
            <person name="Laso-Perez R."/>
            <person name="Leu A.O."/>
            <person name="Speth D.R."/>
            <person name="Yu H."/>
            <person name="Morgan-Lang C."/>
            <person name="Hatzenpichler R."/>
            <person name="Goudeau D."/>
            <person name="Malmstrom R."/>
            <person name="Brazelton W.J."/>
            <person name="Woyke T."/>
            <person name="Hallam S.J."/>
            <person name="Tyson G.W."/>
            <person name="Wegener G."/>
            <person name="Boetius A."/>
            <person name="Orphan V."/>
        </authorList>
    </citation>
    <scope>NUCLEOTIDE SEQUENCE</scope>
</reference>
<name>A0A7G9YV14_9EURY</name>
<proteinExistence type="predicted"/>
<dbReference type="Gene3D" id="2.40.50.90">
    <property type="match status" value="1"/>
</dbReference>
<dbReference type="InterPro" id="IPR035437">
    <property type="entry name" value="SNase_OB-fold_sf"/>
</dbReference>
<dbReference type="EMBL" id="MT631480">
    <property type="protein sequence ID" value="QNO51848.1"/>
    <property type="molecule type" value="Genomic_DNA"/>
</dbReference>
<sequence length="117" mass="13885">MEPCYRYRARLGRVVDGDTIDVLVELGFYVTLRERVRLEGIDTPEIYRVPKDSEEYKKGMEATEYVERRLNENGNEMIIETEKRGKWRRWLAKIYLKDADKTLNDELVEKGLAKIAR</sequence>
<dbReference type="AlphaFoldDB" id="A0A7G9YV14"/>
<dbReference type="PROSITE" id="PS50830">
    <property type="entry name" value="TNASE_3"/>
    <property type="match status" value="1"/>
</dbReference>
<gene>
    <name evidence="2" type="ORF">PAJCOBIN_00008</name>
</gene>
<dbReference type="Pfam" id="PF00565">
    <property type="entry name" value="SNase"/>
    <property type="match status" value="1"/>
</dbReference>
<organism evidence="2">
    <name type="scientific">Candidatus Methanophagaceae archaeon ANME-1 ERB6</name>
    <dbReference type="NCBI Taxonomy" id="2759912"/>
    <lineage>
        <taxon>Archaea</taxon>
        <taxon>Methanobacteriati</taxon>
        <taxon>Methanobacteriota</taxon>
        <taxon>Stenosarchaea group</taxon>
        <taxon>Methanomicrobia</taxon>
        <taxon>Candidatus Methanophagales</taxon>
        <taxon>Candidatus Methanophagaceae</taxon>
    </lineage>
</organism>
<feature type="domain" description="TNase-like" evidence="1">
    <location>
        <begin position="5"/>
        <end position="117"/>
    </location>
</feature>
<dbReference type="SUPFAM" id="SSF50199">
    <property type="entry name" value="Staphylococcal nuclease"/>
    <property type="match status" value="1"/>
</dbReference>
<dbReference type="InterPro" id="IPR016071">
    <property type="entry name" value="Staphylococal_nuclease_OB-fold"/>
</dbReference>
<accession>A0A7G9YV14</accession>
<protein>
    <recommendedName>
        <fullName evidence="1">TNase-like domain-containing protein</fullName>
    </recommendedName>
</protein>
<evidence type="ECO:0000259" key="1">
    <source>
        <dbReference type="PROSITE" id="PS50830"/>
    </source>
</evidence>
<evidence type="ECO:0000313" key="2">
    <source>
        <dbReference type="EMBL" id="QNO51848.1"/>
    </source>
</evidence>